<evidence type="ECO:0000313" key="1">
    <source>
        <dbReference type="EMBL" id="KAI4305882.1"/>
    </source>
</evidence>
<gene>
    <name evidence="1" type="ORF">L6164_029215</name>
</gene>
<dbReference type="EMBL" id="CM039437">
    <property type="protein sequence ID" value="KAI4305882.1"/>
    <property type="molecule type" value="Genomic_DNA"/>
</dbReference>
<comment type="caution">
    <text evidence="1">The sequence shown here is derived from an EMBL/GenBank/DDBJ whole genome shotgun (WGS) entry which is preliminary data.</text>
</comment>
<sequence>MDQILRLFDAARRGDVPELQQLLNIDPQILERVVSSTIYTETPLHVAALADQTDFARALITRMPSLTMEKNQEGLIPLHIASARGHLNMVRELLRHDSNHEQCLVKGRGGRIPLHDAVIKGRDSVIEDLISHFAESLTEVTERGETVLHLAAMNYQSRALEVLIERMKRLENFSAIFNAKDKGGNTFWDLGHHRQTRENDNEESGKNSGLQNAMQIVAGLILTATYQACVSPPSTIWKEGRKLDLRCMFKGNLDMELPLNTCPAASFYWFMLFNTAGFVSAFIIIILPISPGRKIPHVVPSTRGATKPEPSLKAYGPTHNLERAAQHGATIKLLHGAIQSLVPPS</sequence>
<proteinExistence type="predicted"/>
<keyword evidence="2" id="KW-1185">Reference proteome</keyword>
<organism evidence="1 2">
    <name type="scientific">Bauhinia variegata</name>
    <name type="common">Purple orchid tree</name>
    <name type="synonym">Phanera variegata</name>
    <dbReference type="NCBI Taxonomy" id="167791"/>
    <lineage>
        <taxon>Eukaryota</taxon>
        <taxon>Viridiplantae</taxon>
        <taxon>Streptophyta</taxon>
        <taxon>Embryophyta</taxon>
        <taxon>Tracheophyta</taxon>
        <taxon>Spermatophyta</taxon>
        <taxon>Magnoliopsida</taxon>
        <taxon>eudicotyledons</taxon>
        <taxon>Gunneridae</taxon>
        <taxon>Pentapetalae</taxon>
        <taxon>rosids</taxon>
        <taxon>fabids</taxon>
        <taxon>Fabales</taxon>
        <taxon>Fabaceae</taxon>
        <taxon>Cercidoideae</taxon>
        <taxon>Cercideae</taxon>
        <taxon>Bauhiniinae</taxon>
        <taxon>Bauhinia</taxon>
    </lineage>
</organism>
<reference evidence="1 2" key="1">
    <citation type="journal article" date="2022" name="DNA Res.">
        <title>Chromosomal-level genome assembly of the orchid tree Bauhinia variegata (Leguminosae; Cercidoideae) supports the allotetraploid origin hypothesis of Bauhinia.</title>
        <authorList>
            <person name="Zhong Y."/>
            <person name="Chen Y."/>
            <person name="Zheng D."/>
            <person name="Pang J."/>
            <person name="Liu Y."/>
            <person name="Luo S."/>
            <person name="Meng S."/>
            <person name="Qian L."/>
            <person name="Wei D."/>
            <person name="Dai S."/>
            <person name="Zhou R."/>
        </authorList>
    </citation>
    <scope>NUCLEOTIDE SEQUENCE [LARGE SCALE GENOMIC DNA]</scope>
    <source>
        <strain evidence="1">BV-YZ2020</strain>
    </source>
</reference>
<name>A0ACB9L8F1_BAUVA</name>
<evidence type="ECO:0000313" key="2">
    <source>
        <dbReference type="Proteomes" id="UP000828941"/>
    </source>
</evidence>
<accession>A0ACB9L8F1</accession>
<dbReference type="Proteomes" id="UP000828941">
    <property type="component" value="Chromosome 12"/>
</dbReference>
<protein>
    <submittedName>
        <fullName evidence="1">Uncharacterized protein</fullName>
    </submittedName>
</protein>